<comment type="caution">
    <text evidence="4">The sequence shown here is derived from an EMBL/GenBank/DDBJ whole genome shotgun (WGS) entry which is preliminary data.</text>
</comment>
<name>A0ABS9J6P6_9FLAO</name>
<evidence type="ECO:0000256" key="3">
    <source>
        <dbReference type="SAM" id="Phobius"/>
    </source>
</evidence>
<organism evidence="4 5">
    <name type="scientific">Joostella atrarenae</name>
    <dbReference type="NCBI Taxonomy" id="679257"/>
    <lineage>
        <taxon>Bacteria</taxon>
        <taxon>Pseudomonadati</taxon>
        <taxon>Bacteroidota</taxon>
        <taxon>Flavobacteriia</taxon>
        <taxon>Flavobacteriales</taxon>
        <taxon>Flavobacteriaceae</taxon>
        <taxon>Joostella</taxon>
    </lineage>
</organism>
<feature type="transmembrane region" description="Helical" evidence="3">
    <location>
        <begin position="90"/>
        <end position="114"/>
    </location>
</feature>
<feature type="compositionally biased region" description="Polar residues" evidence="2">
    <location>
        <begin position="10"/>
        <end position="19"/>
    </location>
</feature>
<feature type="transmembrane region" description="Helical" evidence="3">
    <location>
        <begin position="188"/>
        <end position="210"/>
    </location>
</feature>
<dbReference type="RefSeq" id="WP_236960081.1">
    <property type="nucleotide sequence ID" value="NZ_JAETXX010000012.1"/>
</dbReference>
<keyword evidence="3" id="KW-1133">Transmembrane helix</keyword>
<gene>
    <name evidence="4" type="ORF">JM658_14885</name>
</gene>
<evidence type="ECO:0000256" key="2">
    <source>
        <dbReference type="SAM" id="MobiDB-lite"/>
    </source>
</evidence>
<evidence type="ECO:0000313" key="4">
    <source>
        <dbReference type="EMBL" id="MCF8716116.1"/>
    </source>
</evidence>
<dbReference type="PANTHER" id="PTHR20992">
    <property type="entry name" value="AT15442P-RELATED"/>
    <property type="match status" value="1"/>
</dbReference>
<keyword evidence="3" id="KW-0812">Transmembrane</keyword>
<reference evidence="4 5" key="1">
    <citation type="submission" date="2021-01" db="EMBL/GenBank/DDBJ databases">
        <title>Genome sequencing of Joostella atrarenae M1-2 (= KCTC 23194).</title>
        <authorList>
            <person name="Zakaria M.R."/>
            <person name="Lam M.Q."/>
            <person name="Chong C.S."/>
        </authorList>
    </citation>
    <scope>NUCLEOTIDE SEQUENCE [LARGE SCALE GENOMIC DNA]</scope>
    <source>
        <strain evidence="4 5">M1-2</strain>
    </source>
</reference>
<evidence type="ECO:0000313" key="5">
    <source>
        <dbReference type="Proteomes" id="UP000829517"/>
    </source>
</evidence>
<sequence>MEENKKNGLGQDNITPTDNSSEEKMKKDFSGFMGSLKQFFSELLDIRSNTDQEATKESIINDIPFKGHTSWILICSIFIASIGLNANSTAVVIGAMLISPLMGPILGIGMSLAINDIDTLRRSLKNFAVMVVLSILTAFLFFKIFPLRDESSELLARTAPDIRDVLIAFFGGTALVIARAKKGTIASVIFGVAIATALMPPLCTVGFGLAKGNMDYALGAMYLFLINTIFIALATFLVLKILKFPMVKYVNSKKRKRIAQIASVFAILVMIPAGKTFYDVLQESNFKNQANKFIAEEVKTYKFAGGGFLLDKYSTVEYNKGVNPKIELVFMGDEAIPENIEETWKMQMQSYSKLRGTELVVMGGEKSDSDDKFQYVNELYEAKKQEIATKEEKIQVLEKEIHRLSRFAYNEVPFEDISKEVKINYSDISEFGFGNEIKTDFEKIDTVPIFIVRWDKKLSSNKTKEESEKLTKWLRARMKNEKVEVKHLD</sequence>
<proteinExistence type="predicted"/>
<keyword evidence="3" id="KW-0472">Membrane</keyword>
<dbReference type="PANTHER" id="PTHR20992:SF9">
    <property type="entry name" value="AT15442P-RELATED"/>
    <property type="match status" value="1"/>
</dbReference>
<keyword evidence="1" id="KW-0175">Coiled coil</keyword>
<evidence type="ECO:0000256" key="1">
    <source>
        <dbReference type="SAM" id="Coils"/>
    </source>
</evidence>
<protein>
    <submittedName>
        <fullName evidence="4">DUF389 domain-containing protein</fullName>
    </submittedName>
</protein>
<feature type="transmembrane region" description="Helical" evidence="3">
    <location>
        <begin position="258"/>
        <end position="278"/>
    </location>
</feature>
<keyword evidence="5" id="KW-1185">Reference proteome</keyword>
<accession>A0ABS9J6P6</accession>
<dbReference type="EMBL" id="JAETXX010000012">
    <property type="protein sequence ID" value="MCF8716116.1"/>
    <property type="molecule type" value="Genomic_DNA"/>
</dbReference>
<feature type="coiled-coil region" evidence="1">
    <location>
        <begin position="380"/>
        <end position="407"/>
    </location>
</feature>
<feature type="region of interest" description="Disordered" evidence="2">
    <location>
        <begin position="1"/>
        <end position="24"/>
    </location>
</feature>
<feature type="transmembrane region" description="Helical" evidence="3">
    <location>
        <begin position="65"/>
        <end position="84"/>
    </location>
</feature>
<feature type="transmembrane region" description="Helical" evidence="3">
    <location>
        <begin position="126"/>
        <end position="145"/>
    </location>
</feature>
<feature type="transmembrane region" description="Helical" evidence="3">
    <location>
        <begin position="216"/>
        <end position="238"/>
    </location>
</feature>
<dbReference type="Pfam" id="PF04087">
    <property type="entry name" value="DUF389"/>
    <property type="match status" value="1"/>
</dbReference>
<dbReference type="Proteomes" id="UP000829517">
    <property type="component" value="Unassembled WGS sequence"/>
</dbReference>
<feature type="transmembrane region" description="Helical" evidence="3">
    <location>
        <begin position="165"/>
        <end position="181"/>
    </location>
</feature>
<dbReference type="InterPro" id="IPR005240">
    <property type="entry name" value="DUF389"/>
</dbReference>